<dbReference type="PANTHER" id="PTHR24403">
    <property type="entry name" value="ZINC FINGER PROTEIN"/>
    <property type="match status" value="1"/>
</dbReference>
<accession>A0A914L5N5</accession>
<reference evidence="8" key="1">
    <citation type="submission" date="2022-11" db="UniProtKB">
        <authorList>
            <consortium name="WormBaseParasite"/>
        </authorList>
    </citation>
    <scope>IDENTIFICATION</scope>
</reference>
<keyword evidence="3 5" id="KW-0863">Zinc-finger</keyword>
<keyword evidence="2" id="KW-0677">Repeat</keyword>
<dbReference type="InterPro" id="IPR013087">
    <property type="entry name" value="Znf_C2H2_type"/>
</dbReference>
<evidence type="ECO:0000256" key="1">
    <source>
        <dbReference type="ARBA" id="ARBA00022723"/>
    </source>
</evidence>
<evidence type="ECO:0000256" key="3">
    <source>
        <dbReference type="ARBA" id="ARBA00022771"/>
    </source>
</evidence>
<proteinExistence type="predicted"/>
<dbReference type="PROSITE" id="PS00028">
    <property type="entry name" value="ZINC_FINGER_C2H2_1"/>
    <property type="match status" value="2"/>
</dbReference>
<dbReference type="SMART" id="SM00355">
    <property type="entry name" value="ZnF_C2H2"/>
    <property type="match status" value="4"/>
</dbReference>
<dbReference type="WBParaSite" id="Minc3s00273g09141">
    <property type="protein sequence ID" value="Minc3s00273g09141"/>
    <property type="gene ID" value="Minc3s00273g09141"/>
</dbReference>
<dbReference type="PANTHER" id="PTHR24403:SF67">
    <property type="entry name" value="FI01116P-RELATED"/>
    <property type="match status" value="1"/>
</dbReference>
<evidence type="ECO:0000256" key="4">
    <source>
        <dbReference type="ARBA" id="ARBA00022833"/>
    </source>
</evidence>
<protein>
    <submittedName>
        <fullName evidence="8">C2H2-type domain-containing protein</fullName>
    </submittedName>
</protein>
<keyword evidence="7" id="KW-1185">Reference proteome</keyword>
<feature type="domain" description="C2H2-type" evidence="6">
    <location>
        <begin position="33"/>
        <end position="60"/>
    </location>
</feature>
<evidence type="ECO:0000313" key="8">
    <source>
        <dbReference type="WBParaSite" id="Minc3s00273g09141"/>
    </source>
</evidence>
<dbReference type="PROSITE" id="PS50157">
    <property type="entry name" value="ZINC_FINGER_C2H2_2"/>
    <property type="match status" value="2"/>
</dbReference>
<evidence type="ECO:0000259" key="6">
    <source>
        <dbReference type="PROSITE" id="PS50157"/>
    </source>
</evidence>
<dbReference type="InterPro" id="IPR036236">
    <property type="entry name" value="Znf_C2H2_sf"/>
</dbReference>
<dbReference type="GO" id="GO:0045944">
    <property type="term" value="P:positive regulation of transcription by RNA polymerase II"/>
    <property type="evidence" value="ECO:0007669"/>
    <property type="project" value="TreeGrafter"/>
</dbReference>
<dbReference type="Gene3D" id="3.30.160.60">
    <property type="entry name" value="Classic Zinc Finger"/>
    <property type="match status" value="2"/>
</dbReference>
<dbReference type="SUPFAM" id="SSF57667">
    <property type="entry name" value="beta-beta-alpha zinc fingers"/>
    <property type="match status" value="1"/>
</dbReference>
<dbReference type="Pfam" id="PF00096">
    <property type="entry name" value="zf-C2H2"/>
    <property type="match status" value="1"/>
</dbReference>
<dbReference type="Proteomes" id="UP000887563">
    <property type="component" value="Unplaced"/>
</dbReference>
<keyword evidence="1" id="KW-0479">Metal-binding</keyword>
<feature type="domain" description="C2H2-type" evidence="6">
    <location>
        <begin position="92"/>
        <end position="120"/>
    </location>
</feature>
<dbReference type="AlphaFoldDB" id="A0A914L5N5"/>
<name>A0A914L5N5_MELIC</name>
<evidence type="ECO:0000313" key="7">
    <source>
        <dbReference type="Proteomes" id="UP000887563"/>
    </source>
</evidence>
<keyword evidence="4" id="KW-0862">Zinc</keyword>
<evidence type="ECO:0000256" key="2">
    <source>
        <dbReference type="ARBA" id="ARBA00022737"/>
    </source>
</evidence>
<dbReference type="GO" id="GO:0008270">
    <property type="term" value="F:zinc ion binding"/>
    <property type="evidence" value="ECO:0007669"/>
    <property type="project" value="UniProtKB-KW"/>
</dbReference>
<dbReference type="GO" id="GO:0005634">
    <property type="term" value="C:nucleus"/>
    <property type="evidence" value="ECO:0007669"/>
    <property type="project" value="TreeGrafter"/>
</dbReference>
<organism evidence="7 8">
    <name type="scientific">Meloidogyne incognita</name>
    <name type="common">Southern root-knot nematode worm</name>
    <name type="synonym">Oxyuris incognita</name>
    <dbReference type="NCBI Taxonomy" id="6306"/>
    <lineage>
        <taxon>Eukaryota</taxon>
        <taxon>Metazoa</taxon>
        <taxon>Ecdysozoa</taxon>
        <taxon>Nematoda</taxon>
        <taxon>Chromadorea</taxon>
        <taxon>Rhabditida</taxon>
        <taxon>Tylenchina</taxon>
        <taxon>Tylenchomorpha</taxon>
        <taxon>Tylenchoidea</taxon>
        <taxon>Meloidogynidae</taxon>
        <taxon>Meloidogyninae</taxon>
        <taxon>Meloidogyne</taxon>
        <taxon>Meloidogyne incognita group</taxon>
    </lineage>
</organism>
<sequence length="330" mass="38964">MDTIVIGEFPLSLRYCRNFLEMSSYNYFGKQQWICRLCMKTLSSKRSFNEHMNIHSKSRPFGCDECKYAAASKMTLRRHKLRNHVPRSNWGYQCPYCGEFYMEPASYQQHITVRHWGLSATFGCPYRNCDFTSKSSRYFREHMHRHQAVFISSNDGTPFNLNLDNLSLYLINDECGTGDSRNLFISNKRMSRCHNFRKNIYGIQQKTPKVVHRFIYSNAIRELRKDEEENNVFQHLTINVEKLLDEEEIVLTNSRECEKVSHNSKPVRFRPYSPSQFEQASEIFHTENIDIVSKHSHQPMDWIETEVIIDDEMTPFTKLPDGQTDDFGLD</sequence>
<dbReference type="InterPro" id="IPR050688">
    <property type="entry name" value="Zinc_finger/UBP_domain"/>
</dbReference>
<evidence type="ECO:0000256" key="5">
    <source>
        <dbReference type="PROSITE-ProRule" id="PRU00042"/>
    </source>
</evidence>